<dbReference type="GO" id="GO:0008233">
    <property type="term" value="F:peptidase activity"/>
    <property type="evidence" value="ECO:0007669"/>
    <property type="project" value="UniProtKB-KW"/>
</dbReference>
<name>A0ABR8H0E0_9CYAN</name>
<evidence type="ECO:0000313" key="2">
    <source>
        <dbReference type="Proteomes" id="UP000660380"/>
    </source>
</evidence>
<gene>
    <name evidence="1" type="ORF">H6G81_31465</name>
</gene>
<comment type="caution">
    <text evidence="1">The sequence shown here is derived from an EMBL/GenBank/DDBJ whole genome shotgun (WGS) entry which is preliminary data.</text>
</comment>
<dbReference type="EMBL" id="JACJTA010000115">
    <property type="protein sequence ID" value="MBD2608917.1"/>
    <property type="molecule type" value="Genomic_DNA"/>
</dbReference>
<protein>
    <submittedName>
        <fullName evidence="1">Aspartyl protease</fullName>
    </submittedName>
</protein>
<sequence>MIQGYFGERGELFFEIDLIAADGSIVTVDALLDTGFTDWLAMNIQDIESLGWSFIEPDRRQTARGEAEFNLYQGAVVFDSQEVIIPVVGGEEITDVLIGLPWLETRRLVVDRKAALLTLGED</sequence>
<evidence type="ECO:0000313" key="1">
    <source>
        <dbReference type="EMBL" id="MBD2608917.1"/>
    </source>
</evidence>
<keyword evidence="2" id="KW-1185">Reference proteome</keyword>
<dbReference type="Proteomes" id="UP000660380">
    <property type="component" value="Unassembled WGS sequence"/>
</dbReference>
<organism evidence="1 2">
    <name type="scientific">Scytonema hofmannii FACHB-248</name>
    <dbReference type="NCBI Taxonomy" id="1842502"/>
    <lineage>
        <taxon>Bacteria</taxon>
        <taxon>Bacillati</taxon>
        <taxon>Cyanobacteriota</taxon>
        <taxon>Cyanophyceae</taxon>
        <taxon>Nostocales</taxon>
        <taxon>Scytonemataceae</taxon>
        <taxon>Scytonema</taxon>
    </lineage>
</organism>
<reference evidence="1 2" key="1">
    <citation type="journal article" date="2020" name="ISME J.">
        <title>Comparative genomics reveals insights into cyanobacterial evolution and habitat adaptation.</title>
        <authorList>
            <person name="Chen M.Y."/>
            <person name="Teng W.K."/>
            <person name="Zhao L."/>
            <person name="Hu C.X."/>
            <person name="Zhou Y.K."/>
            <person name="Han B.P."/>
            <person name="Song L.R."/>
            <person name="Shu W.S."/>
        </authorList>
    </citation>
    <scope>NUCLEOTIDE SEQUENCE [LARGE SCALE GENOMIC DNA]</scope>
    <source>
        <strain evidence="1 2">FACHB-248</strain>
    </source>
</reference>
<accession>A0ABR8H0E0</accession>
<dbReference type="GO" id="GO:0006508">
    <property type="term" value="P:proteolysis"/>
    <property type="evidence" value="ECO:0007669"/>
    <property type="project" value="UniProtKB-KW"/>
</dbReference>
<proteinExistence type="predicted"/>
<dbReference type="RefSeq" id="WP_029634552.1">
    <property type="nucleotide sequence ID" value="NZ_JACJTA010000115.1"/>
</dbReference>
<keyword evidence="1" id="KW-0378">Hydrolase</keyword>
<keyword evidence="1" id="KW-0645">Protease</keyword>